<dbReference type="Proteomes" id="UP000219901">
    <property type="component" value="Unassembled WGS sequence"/>
</dbReference>
<dbReference type="EMBL" id="NMTV01000025">
    <property type="protein sequence ID" value="PDX73284.1"/>
    <property type="molecule type" value="Genomic_DNA"/>
</dbReference>
<gene>
    <name evidence="1" type="ORF">CGS55_03240</name>
</gene>
<protein>
    <recommendedName>
        <fullName evidence="3">DNA-binding protein</fullName>
    </recommendedName>
</protein>
<evidence type="ECO:0000313" key="1">
    <source>
        <dbReference type="EMBL" id="PDX73284.1"/>
    </source>
</evidence>
<proteinExistence type="predicted"/>
<name>A0A2A7A2D2_9FIRM</name>
<dbReference type="AlphaFoldDB" id="A0A2A7A2D2"/>
<dbReference type="RefSeq" id="WP_097782631.1">
    <property type="nucleotide sequence ID" value="NZ_NMTV01000025.1"/>
</dbReference>
<evidence type="ECO:0008006" key="3">
    <source>
        <dbReference type="Google" id="ProtNLM"/>
    </source>
</evidence>
<organism evidence="1 2">
    <name type="scientific">Faecalibacterium prausnitzii</name>
    <dbReference type="NCBI Taxonomy" id="853"/>
    <lineage>
        <taxon>Bacteria</taxon>
        <taxon>Bacillati</taxon>
        <taxon>Bacillota</taxon>
        <taxon>Clostridia</taxon>
        <taxon>Eubacteriales</taxon>
        <taxon>Oscillospiraceae</taxon>
        <taxon>Faecalibacterium</taxon>
    </lineage>
</organism>
<sequence>MIDKQQDFLTLTGAARRARSEGYDITYHGLRNLVAAGYISHVPNGSRIYVFYPNVIRFLQKGLTAEQSLDYQLSRTRN</sequence>
<evidence type="ECO:0000313" key="2">
    <source>
        <dbReference type="Proteomes" id="UP000219901"/>
    </source>
</evidence>
<accession>A0A2A7A2D2</accession>
<reference evidence="1 2" key="1">
    <citation type="journal article" date="2017" name="Front. Microbiol.">
        <title>New Insights into the Diversity of the Genus Faecalibacterium.</title>
        <authorList>
            <person name="Benevides L."/>
            <person name="Burman S."/>
            <person name="Martin R."/>
            <person name="Robert V."/>
            <person name="Thomas M."/>
            <person name="Miquel S."/>
            <person name="Chain F."/>
            <person name="Sokol H."/>
            <person name="Bermudez-Humaran L.G."/>
            <person name="Morrison M."/>
            <person name="Langella P."/>
            <person name="Azevedo V.A."/>
            <person name="Chatel J.M."/>
            <person name="Soares S."/>
        </authorList>
    </citation>
    <scope>NUCLEOTIDE SEQUENCE [LARGE SCALE GENOMIC DNA]</scope>
    <source>
        <strain evidence="1 2">CNCM I 4546</strain>
    </source>
</reference>
<comment type="caution">
    <text evidence="1">The sequence shown here is derived from an EMBL/GenBank/DDBJ whole genome shotgun (WGS) entry which is preliminary data.</text>
</comment>